<dbReference type="Proteomes" id="UP000789525">
    <property type="component" value="Unassembled WGS sequence"/>
</dbReference>
<accession>A0ACA9LKC7</accession>
<proteinExistence type="predicted"/>
<keyword evidence="2" id="KW-1185">Reference proteome</keyword>
<reference evidence="1" key="1">
    <citation type="submission" date="2021-06" db="EMBL/GenBank/DDBJ databases">
        <authorList>
            <person name="Kallberg Y."/>
            <person name="Tangrot J."/>
            <person name="Rosling A."/>
        </authorList>
    </citation>
    <scope>NUCLEOTIDE SEQUENCE</scope>
    <source>
        <strain evidence="1">CL356</strain>
    </source>
</reference>
<protein>
    <submittedName>
        <fullName evidence="1">633_t:CDS:1</fullName>
    </submittedName>
</protein>
<sequence length="74" mass="8841">MDERDSLVTEFLNSHQELFKAQTELAQLQQSTISRLKDNRELMRKVKDIRLNSNASTSTDFNRLQWYIKRVILQ</sequence>
<name>A0ACA9LKC7_9GLOM</name>
<comment type="caution">
    <text evidence="1">The sequence shown here is derived from an EMBL/GenBank/DDBJ whole genome shotgun (WGS) entry which is preliminary data.</text>
</comment>
<evidence type="ECO:0000313" key="2">
    <source>
        <dbReference type="Proteomes" id="UP000789525"/>
    </source>
</evidence>
<dbReference type="EMBL" id="CAJVPT010006934">
    <property type="protein sequence ID" value="CAG8536042.1"/>
    <property type="molecule type" value="Genomic_DNA"/>
</dbReference>
<organism evidence="1 2">
    <name type="scientific">Acaulospora colombiana</name>
    <dbReference type="NCBI Taxonomy" id="27376"/>
    <lineage>
        <taxon>Eukaryota</taxon>
        <taxon>Fungi</taxon>
        <taxon>Fungi incertae sedis</taxon>
        <taxon>Mucoromycota</taxon>
        <taxon>Glomeromycotina</taxon>
        <taxon>Glomeromycetes</taxon>
        <taxon>Diversisporales</taxon>
        <taxon>Acaulosporaceae</taxon>
        <taxon>Acaulospora</taxon>
    </lineage>
</organism>
<evidence type="ECO:0000313" key="1">
    <source>
        <dbReference type="EMBL" id="CAG8536042.1"/>
    </source>
</evidence>
<gene>
    <name evidence="1" type="ORF">ACOLOM_LOCUS4273</name>
</gene>